<evidence type="ECO:0000259" key="12">
    <source>
        <dbReference type="Pfam" id="PF01070"/>
    </source>
</evidence>
<dbReference type="CDD" id="cd02811">
    <property type="entry name" value="IDI-2_FMN"/>
    <property type="match status" value="1"/>
</dbReference>
<comment type="subunit">
    <text evidence="10 11">Homooctamer. Dimer of tetramers.</text>
</comment>
<comment type="catalytic activity">
    <reaction evidence="11">
        <text>isopentenyl diphosphate = dimethylallyl diphosphate</text>
        <dbReference type="Rhea" id="RHEA:23284"/>
        <dbReference type="ChEBI" id="CHEBI:57623"/>
        <dbReference type="ChEBI" id="CHEBI:128769"/>
        <dbReference type="EC" id="5.3.3.2"/>
    </reaction>
</comment>
<evidence type="ECO:0000256" key="7">
    <source>
        <dbReference type="ARBA" id="ARBA00022857"/>
    </source>
</evidence>
<dbReference type="PANTHER" id="PTHR43665:SF1">
    <property type="entry name" value="ISOPENTENYL-DIPHOSPHATE DELTA-ISOMERASE"/>
    <property type="match status" value="1"/>
</dbReference>
<dbReference type="InterPro" id="IPR011179">
    <property type="entry name" value="IPdP_isomerase"/>
</dbReference>
<feature type="binding site" evidence="11">
    <location>
        <position position="152"/>
    </location>
    <ligand>
        <name>substrate</name>
    </ligand>
</feature>
<keyword evidence="2 11" id="KW-0963">Cytoplasm</keyword>
<dbReference type="Gene3D" id="3.20.20.70">
    <property type="entry name" value="Aldolase class I"/>
    <property type="match status" value="1"/>
</dbReference>
<comment type="caution">
    <text evidence="11">Lacks conserved residue(s) required for the propagation of feature annotation.</text>
</comment>
<evidence type="ECO:0000256" key="10">
    <source>
        <dbReference type="ARBA" id="ARBA00025810"/>
    </source>
</evidence>
<comment type="cofactor">
    <cofactor evidence="11">
        <name>NADPH</name>
        <dbReference type="ChEBI" id="CHEBI:57783"/>
    </cofactor>
</comment>
<feature type="binding site" evidence="11">
    <location>
        <position position="153"/>
    </location>
    <ligand>
        <name>Mg(2+)</name>
        <dbReference type="ChEBI" id="CHEBI:18420"/>
    </ligand>
</feature>
<keyword evidence="8 11" id="KW-0414">Isoprene biosynthesis</keyword>
<protein>
    <recommendedName>
        <fullName evidence="11">Isopentenyl-diphosphate delta-isomerase</fullName>
        <shortName evidence="11">IPP isomerase</shortName>
        <ecNumber evidence="11">5.3.3.2</ecNumber>
    </recommendedName>
    <alternativeName>
        <fullName evidence="11">Isopentenyl diphosphate:dimethylallyl diphosphate isomerase</fullName>
    </alternativeName>
    <alternativeName>
        <fullName evidence="11">Isopentenyl pyrophosphate isomerase</fullName>
    </alternativeName>
    <alternativeName>
        <fullName evidence="11">Type 2 isopentenyl diphosphate isomerase</fullName>
        <shortName evidence="11">IDI-2</shortName>
    </alternativeName>
</protein>
<keyword evidence="7 11" id="KW-0521">NADP</keyword>
<keyword evidence="6 11" id="KW-0460">Magnesium</keyword>
<accession>A0A7X0LU88</accession>
<dbReference type="GO" id="GO:0010181">
    <property type="term" value="F:FMN binding"/>
    <property type="evidence" value="ECO:0007669"/>
    <property type="project" value="UniProtKB-UniRule"/>
</dbReference>
<keyword evidence="3 11" id="KW-0285">Flavoprotein</keyword>
<evidence type="ECO:0000256" key="6">
    <source>
        <dbReference type="ARBA" id="ARBA00022842"/>
    </source>
</evidence>
<dbReference type="Proteomes" id="UP000531594">
    <property type="component" value="Unassembled WGS sequence"/>
</dbReference>
<dbReference type="RefSeq" id="WP_184524050.1">
    <property type="nucleotide sequence ID" value="NZ_JACHGK010000003.1"/>
</dbReference>
<organism evidence="13 14">
    <name type="scientific">Bacillus benzoevorans</name>
    <dbReference type="NCBI Taxonomy" id="1456"/>
    <lineage>
        <taxon>Bacteria</taxon>
        <taxon>Bacillati</taxon>
        <taxon>Bacillota</taxon>
        <taxon>Bacilli</taxon>
        <taxon>Bacillales</taxon>
        <taxon>Bacillaceae</taxon>
        <taxon>Bacillus</taxon>
    </lineage>
</organism>
<dbReference type="PIRSF" id="PIRSF003314">
    <property type="entry name" value="IPP_isomerase"/>
    <property type="match status" value="1"/>
</dbReference>
<keyword evidence="5 11" id="KW-0479">Metal-binding</keyword>
<feature type="binding site" evidence="11">
    <location>
        <begin position="6"/>
        <end position="7"/>
    </location>
    <ligand>
        <name>substrate</name>
    </ligand>
</feature>
<comment type="caution">
    <text evidence="13">The sequence shown here is derived from an EMBL/GenBank/DDBJ whole genome shotgun (WGS) entry which is preliminary data.</text>
</comment>
<dbReference type="InterPro" id="IPR013785">
    <property type="entry name" value="Aldolase_TIM"/>
</dbReference>
<dbReference type="GO" id="GO:0000287">
    <property type="term" value="F:magnesium ion binding"/>
    <property type="evidence" value="ECO:0007669"/>
    <property type="project" value="UniProtKB-UniRule"/>
</dbReference>
<evidence type="ECO:0000313" key="14">
    <source>
        <dbReference type="Proteomes" id="UP000531594"/>
    </source>
</evidence>
<comment type="cofactor">
    <cofactor evidence="11">
        <name>Mg(2+)</name>
        <dbReference type="ChEBI" id="CHEBI:18420"/>
    </cofactor>
</comment>
<dbReference type="SMART" id="SM01240">
    <property type="entry name" value="IMPDH"/>
    <property type="match status" value="1"/>
</dbReference>
<evidence type="ECO:0000256" key="2">
    <source>
        <dbReference type="ARBA" id="ARBA00022490"/>
    </source>
</evidence>
<evidence type="ECO:0000256" key="3">
    <source>
        <dbReference type="ARBA" id="ARBA00022630"/>
    </source>
</evidence>
<evidence type="ECO:0000256" key="8">
    <source>
        <dbReference type="ARBA" id="ARBA00023229"/>
    </source>
</evidence>
<evidence type="ECO:0000256" key="9">
    <source>
        <dbReference type="ARBA" id="ARBA00023235"/>
    </source>
</evidence>
<feature type="domain" description="FMN-dependent dehydrogenase" evidence="12">
    <location>
        <begin position="165"/>
        <end position="324"/>
    </location>
</feature>
<dbReference type="AlphaFoldDB" id="A0A7X0LU88"/>
<dbReference type="PANTHER" id="PTHR43665">
    <property type="entry name" value="ISOPENTENYL-DIPHOSPHATE DELTA-ISOMERASE"/>
    <property type="match status" value="1"/>
</dbReference>
<feature type="binding site" evidence="11">
    <location>
        <position position="214"/>
    </location>
    <ligand>
        <name>FMN</name>
        <dbReference type="ChEBI" id="CHEBI:58210"/>
    </ligand>
</feature>
<dbReference type="GO" id="GO:0070402">
    <property type="term" value="F:NADPH binding"/>
    <property type="evidence" value="ECO:0007669"/>
    <property type="project" value="UniProtKB-UniRule"/>
</dbReference>
<dbReference type="HAMAP" id="MF_00354">
    <property type="entry name" value="Idi_2"/>
    <property type="match status" value="1"/>
</dbReference>
<dbReference type="NCBIfam" id="TIGR02151">
    <property type="entry name" value="IPP_isom_2"/>
    <property type="match status" value="1"/>
</dbReference>
<gene>
    <name evidence="11" type="primary">fni</name>
    <name evidence="13" type="ORF">HNR53_001325</name>
</gene>
<proteinExistence type="inferred from homology"/>
<comment type="subcellular location">
    <subcellularLocation>
        <location evidence="11">Cytoplasm</location>
    </subcellularLocation>
</comment>
<feature type="binding site" evidence="11">
    <location>
        <begin position="62"/>
        <end position="64"/>
    </location>
    <ligand>
        <name>FMN</name>
        <dbReference type="ChEBI" id="CHEBI:58210"/>
    </ligand>
</feature>
<name>A0A7X0LU88_9BACI</name>
<reference evidence="13 14" key="1">
    <citation type="submission" date="2020-08" db="EMBL/GenBank/DDBJ databases">
        <title>Genomic Encyclopedia of Type Strains, Phase IV (KMG-IV): sequencing the most valuable type-strain genomes for metagenomic binning, comparative biology and taxonomic classification.</title>
        <authorList>
            <person name="Goeker M."/>
        </authorList>
    </citation>
    <scope>NUCLEOTIDE SEQUENCE [LARGE SCALE GENOMIC DNA]</scope>
    <source>
        <strain evidence="13 14">DSM 5391</strain>
    </source>
</reference>
<evidence type="ECO:0000256" key="4">
    <source>
        <dbReference type="ARBA" id="ARBA00022643"/>
    </source>
</evidence>
<evidence type="ECO:0000256" key="1">
    <source>
        <dbReference type="ARBA" id="ARBA00001917"/>
    </source>
</evidence>
<dbReference type="GO" id="GO:0004452">
    <property type="term" value="F:isopentenyl-diphosphate delta-isomerase activity"/>
    <property type="evidence" value="ECO:0007669"/>
    <property type="project" value="UniProtKB-UniRule"/>
</dbReference>
<keyword evidence="4 11" id="KW-0288">FMN</keyword>
<dbReference type="GO" id="GO:0005737">
    <property type="term" value="C:cytoplasm"/>
    <property type="evidence" value="ECO:0007669"/>
    <property type="project" value="UniProtKB-SubCell"/>
</dbReference>
<dbReference type="EC" id="5.3.3.2" evidence="11"/>
<dbReference type="EMBL" id="JACHGK010000003">
    <property type="protein sequence ID" value="MBB6444716.1"/>
    <property type="molecule type" value="Genomic_DNA"/>
</dbReference>
<keyword evidence="9 11" id="KW-0413">Isomerase</keyword>
<dbReference type="InterPro" id="IPR000262">
    <property type="entry name" value="FMN-dep_DH"/>
</dbReference>
<feature type="binding site" evidence="11">
    <location>
        <position position="184"/>
    </location>
    <ligand>
        <name>FMN</name>
        <dbReference type="ChEBI" id="CHEBI:58210"/>
    </ligand>
</feature>
<comment type="similarity">
    <text evidence="11">Belongs to the IPP isomerase type 2 family.</text>
</comment>
<dbReference type="Pfam" id="PF01070">
    <property type="entry name" value="FMN_dh"/>
    <property type="match status" value="1"/>
</dbReference>
<evidence type="ECO:0000313" key="13">
    <source>
        <dbReference type="EMBL" id="MBB6444716.1"/>
    </source>
</evidence>
<keyword evidence="14" id="KW-1185">Reference proteome</keyword>
<evidence type="ECO:0000256" key="11">
    <source>
        <dbReference type="HAMAP-Rule" id="MF_00354"/>
    </source>
</evidence>
<feature type="binding site" evidence="11">
    <location>
        <position position="93"/>
    </location>
    <ligand>
        <name>FMN</name>
        <dbReference type="ChEBI" id="CHEBI:58210"/>
    </ligand>
</feature>
<comment type="cofactor">
    <cofactor evidence="1 11">
        <name>FMN</name>
        <dbReference type="ChEBI" id="CHEBI:58210"/>
    </cofactor>
</comment>
<dbReference type="GO" id="GO:0016491">
    <property type="term" value="F:oxidoreductase activity"/>
    <property type="evidence" value="ECO:0007669"/>
    <property type="project" value="InterPro"/>
</dbReference>
<feature type="binding site" evidence="11">
    <location>
        <position position="122"/>
    </location>
    <ligand>
        <name>FMN</name>
        <dbReference type="ChEBI" id="CHEBI:58210"/>
    </ligand>
</feature>
<dbReference type="GO" id="GO:0008299">
    <property type="term" value="P:isoprenoid biosynthetic process"/>
    <property type="evidence" value="ECO:0007669"/>
    <property type="project" value="UniProtKB-UniRule"/>
</dbReference>
<sequence>MSRAKRKWDHIQLALAAGQAGLTGLEDIAFIHQSLPDIGIQHILLNTKIGGLDLGSPIFINAMTGGGGEKTMLINQELSITARETGMAMAVGSQMSAIKDKTEEKTYRIIREENPRGVVIANLGGEAAPDEVKMAVEMLEADALQIHLNVIQELVMPEGDRDFTGTLKRIEKIVKEIDLPVIVKEVGFGMNKETAAQLASVGVQAVDVGGYGGTNFARIENNRRDRLLNVFNEWGIPTAVSIVEAKMSGGKMNIISSGGIQTSLDIAKSLALGADMVGIAGHFLKILIKEGLEALISEVRIIHEELTFIMTALGAKTIHELQRTPLIIQGQTHHWLTERNIDTKQYSQRRIYD</sequence>
<feature type="binding site" evidence="11">
    <location>
        <begin position="280"/>
        <end position="281"/>
    </location>
    <ligand>
        <name>FMN</name>
        <dbReference type="ChEBI" id="CHEBI:58210"/>
    </ligand>
</feature>
<evidence type="ECO:0000256" key="5">
    <source>
        <dbReference type="ARBA" id="ARBA00022723"/>
    </source>
</evidence>
<feature type="binding site" evidence="11">
    <location>
        <begin position="258"/>
        <end position="259"/>
    </location>
    <ligand>
        <name>FMN</name>
        <dbReference type="ChEBI" id="CHEBI:58210"/>
    </ligand>
</feature>
<comment type="function">
    <text evidence="11">Involved in the biosynthesis of isoprenoids. Catalyzes the 1,3-allylic rearrangement of the homoallylic substrate isopentenyl (IPP) to its allylic isomer, dimethylallyl diphosphate (DMAPP).</text>
</comment>
<dbReference type="SUPFAM" id="SSF51395">
    <property type="entry name" value="FMN-linked oxidoreductases"/>
    <property type="match status" value="1"/>
</dbReference>